<keyword evidence="3" id="KW-1185">Reference proteome</keyword>
<organism evidence="2 3">
    <name type="scientific">Stephania japonica</name>
    <dbReference type="NCBI Taxonomy" id="461633"/>
    <lineage>
        <taxon>Eukaryota</taxon>
        <taxon>Viridiplantae</taxon>
        <taxon>Streptophyta</taxon>
        <taxon>Embryophyta</taxon>
        <taxon>Tracheophyta</taxon>
        <taxon>Spermatophyta</taxon>
        <taxon>Magnoliopsida</taxon>
        <taxon>Ranunculales</taxon>
        <taxon>Menispermaceae</taxon>
        <taxon>Menispermoideae</taxon>
        <taxon>Cissampelideae</taxon>
        <taxon>Stephania</taxon>
    </lineage>
</organism>
<keyword evidence="1" id="KW-1133">Transmembrane helix</keyword>
<gene>
    <name evidence="2" type="ORF">Sjap_008658</name>
</gene>
<dbReference type="AlphaFoldDB" id="A0AAP0JQM6"/>
<comment type="caution">
    <text evidence="2">The sequence shown here is derived from an EMBL/GenBank/DDBJ whole genome shotgun (WGS) entry which is preliminary data.</text>
</comment>
<evidence type="ECO:0000313" key="2">
    <source>
        <dbReference type="EMBL" id="KAK9138064.1"/>
    </source>
</evidence>
<evidence type="ECO:0000256" key="1">
    <source>
        <dbReference type="SAM" id="Phobius"/>
    </source>
</evidence>
<accession>A0AAP0JQM6</accession>
<evidence type="ECO:0000313" key="3">
    <source>
        <dbReference type="Proteomes" id="UP001417504"/>
    </source>
</evidence>
<name>A0AAP0JQM6_9MAGN</name>
<proteinExistence type="predicted"/>
<dbReference type="EMBL" id="JBBNAE010000003">
    <property type="protein sequence ID" value="KAK9138064.1"/>
    <property type="molecule type" value="Genomic_DNA"/>
</dbReference>
<protein>
    <submittedName>
        <fullName evidence="2">Uncharacterized protein</fullName>
    </submittedName>
</protein>
<feature type="transmembrane region" description="Helical" evidence="1">
    <location>
        <begin position="173"/>
        <end position="196"/>
    </location>
</feature>
<sequence length="197" mass="22694">MGCPRSSDNHGHDIPASVIDINELSPEVLVRSHNSHLMANDDSNNRTKQVEEDEMLARELQEQFYNDLEGVSSGEIDANIAWALQREENARRASLNRRLNVDSRESSMAHLYRQYPSQYLNNSLVRSTNHANRSRGDTSRRMAQTRNGFHNQYTDLPSYERIQFPPTMDVDTVLFLIAMIYLMLLVHALFSSAFFLF</sequence>
<reference evidence="2 3" key="1">
    <citation type="submission" date="2024-01" db="EMBL/GenBank/DDBJ databases">
        <title>Genome assemblies of Stephania.</title>
        <authorList>
            <person name="Yang L."/>
        </authorList>
    </citation>
    <scope>NUCLEOTIDE SEQUENCE [LARGE SCALE GENOMIC DNA]</scope>
    <source>
        <strain evidence="2">QJT</strain>
        <tissue evidence="2">Leaf</tissue>
    </source>
</reference>
<keyword evidence="1" id="KW-0812">Transmembrane</keyword>
<keyword evidence="1" id="KW-0472">Membrane</keyword>
<dbReference type="Proteomes" id="UP001417504">
    <property type="component" value="Unassembled WGS sequence"/>
</dbReference>